<dbReference type="Gene3D" id="3.40.190.10">
    <property type="entry name" value="Periplasmic binding protein-like II"/>
    <property type="match status" value="3"/>
</dbReference>
<comment type="similarity">
    <text evidence="2 4">Belongs to the bacterial solute-binding protein 3 family.</text>
</comment>
<dbReference type="PANTHER" id="PTHR35936:SF17">
    <property type="entry name" value="ARGININE-BINDING EXTRACELLULAR PROTEIN ARTP"/>
    <property type="match status" value="1"/>
</dbReference>
<protein>
    <submittedName>
        <fullName evidence="6">Transporter substrate-binding domain-containing protein</fullName>
    </submittedName>
</protein>
<reference evidence="6 7" key="1">
    <citation type="submission" date="2020-08" db="EMBL/GenBank/DDBJ databases">
        <title>The genome sequence of type strain Novosphingobium piscinae KCTC 42194.</title>
        <authorList>
            <person name="Liu Y."/>
        </authorList>
    </citation>
    <scope>NUCLEOTIDE SEQUENCE [LARGE SCALE GENOMIC DNA]</scope>
    <source>
        <strain evidence="6 7">KCTC 42194</strain>
    </source>
</reference>
<proteinExistence type="inferred from homology"/>
<comment type="caution">
    <text evidence="6">The sequence shown here is derived from an EMBL/GenBank/DDBJ whole genome shotgun (WGS) entry which is preliminary data.</text>
</comment>
<evidence type="ECO:0000313" key="7">
    <source>
        <dbReference type="Proteomes" id="UP000551327"/>
    </source>
</evidence>
<dbReference type="InterPro" id="IPR001638">
    <property type="entry name" value="Solute-binding_3/MltF_N"/>
</dbReference>
<organism evidence="6 7">
    <name type="scientific">Novosphingobium piscinae</name>
    <dbReference type="NCBI Taxonomy" id="1507448"/>
    <lineage>
        <taxon>Bacteria</taxon>
        <taxon>Pseudomonadati</taxon>
        <taxon>Pseudomonadota</taxon>
        <taxon>Alphaproteobacteria</taxon>
        <taxon>Sphingomonadales</taxon>
        <taxon>Sphingomonadaceae</taxon>
        <taxon>Novosphingobium</taxon>
    </lineage>
</organism>
<dbReference type="PROSITE" id="PS01039">
    <property type="entry name" value="SBP_BACTERIAL_3"/>
    <property type="match status" value="1"/>
</dbReference>
<keyword evidence="7" id="KW-1185">Reference proteome</keyword>
<evidence type="ECO:0000256" key="3">
    <source>
        <dbReference type="ARBA" id="ARBA00022729"/>
    </source>
</evidence>
<dbReference type="PROSITE" id="PS51318">
    <property type="entry name" value="TAT"/>
    <property type="match status" value="1"/>
</dbReference>
<feature type="domain" description="Solute-binding protein family 3/N-terminal" evidence="5">
    <location>
        <begin position="46"/>
        <end position="287"/>
    </location>
</feature>
<evidence type="ECO:0000256" key="4">
    <source>
        <dbReference type="RuleBase" id="RU003744"/>
    </source>
</evidence>
<dbReference type="Proteomes" id="UP000551327">
    <property type="component" value="Unassembled WGS sequence"/>
</dbReference>
<evidence type="ECO:0000313" key="6">
    <source>
        <dbReference type="EMBL" id="MBC2670085.1"/>
    </source>
</evidence>
<dbReference type="SUPFAM" id="SSF53850">
    <property type="entry name" value="Periplasmic binding protein-like II"/>
    <property type="match status" value="1"/>
</dbReference>
<dbReference type="SMART" id="SM00062">
    <property type="entry name" value="PBPb"/>
    <property type="match status" value="1"/>
</dbReference>
<dbReference type="GO" id="GO:0030313">
    <property type="term" value="C:cell envelope"/>
    <property type="evidence" value="ECO:0007669"/>
    <property type="project" value="UniProtKB-SubCell"/>
</dbReference>
<evidence type="ECO:0000259" key="5">
    <source>
        <dbReference type="SMART" id="SM00062"/>
    </source>
</evidence>
<dbReference type="AlphaFoldDB" id="A0A7X1FZX1"/>
<name>A0A7X1FZX1_9SPHN</name>
<dbReference type="EMBL" id="JACLAX010000014">
    <property type="protein sequence ID" value="MBC2670085.1"/>
    <property type="molecule type" value="Genomic_DNA"/>
</dbReference>
<dbReference type="RefSeq" id="WP_185679951.1">
    <property type="nucleotide sequence ID" value="NZ_JACLAX010000014.1"/>
</dbReference>
<evidence type="ECO:0000256" key="2">
    <source>
        <dbReference type="ARBA" id="ARBA00010333"/>
    </source>
</evidence>
<dbReference type="PANTHER" id="PTHR35936">
    <property type="entry name" value="MEMBRANE-BOUND LYTIC MUREIN TRANSGLYCOSYLASE F"/>
    <property type="match status" value="1"/>
</dbReference>
<evidence type="ECO:0000256" key="1">
    <source>
        <dbReference type="ARBA" id="ARBA00004196"/>
    </source>
</evidence>
<sequence>MSEPRSGGRLGRRALLGGLFGALGAAALLPQPLRAAPLARVRAEGRLRVGVYAENRPWSWSEGGVLRGIDVDLGKALAAALQVRAEVVEFYAGDDLAADLRNVVWRGGLLGFQPCDVMLHVPFDRQLMLDSDQVAIVAPYYREGFAILCGPDGGDCEAPPVQFRGKRLAAETATMSDAYLLGSFGGVLGAGVRHHTTGYGAMAALAGGQADVAMGTRAQAEAALHDFPAAGLRRRRGPIPALASPGWDVAMAVKDNSRTLGDALEAALAELATRGDLARLFAAHGVEWHAALAG</sequence>
<accession>A0A7X1FZX1</accession>
<dbReference type="InterPro" id="IPR006311">
    <property type="entry name" value="TAT_signal"/>
</dbReference>
<gene>
    <name evidence="6" type="ORF">H7F53_13100</name>
</gene>
<dbReference type="InterPro" id="IPR018313">
    <property type="entry name" value="SBP_3_CS"/>
</dbReference>
<keyword evidence="3" id="KW-0732">Signal</keyword>
<comment type="subcellular location">
    <subcellularLocation>
        <location evidence="1">Cell envelope</location>
    </subcellularLocation>
</comment>